<evidence type="ECO:0000256" key="1">
    <source>
        <dbReference type="ARBA" id="ARBA00004141"/>
    </source>
</evidence>
<feature type="compositionally biased region" description="Polar residues" evidence="5">
    <location>
        <begin position="14"/>
        <end position="27"/>
    </location>
</feature>
<evidence type="ECO:0000256" key="4">
    <source>
        <dbReference type="ARBA" id="ARBA00023136"/>
    </source>
</evidence>
<feature type="transmembrane region" description="Helical" evidence="6">
    <location>
        <begin position="552"/>
        <end position="571"/>
    </location>
</feature>
<proteinExistence type="predicted"/>
<evidence type="ECO:0000256" key="6">
    <source>
        <dbReference type="SAM" id="Phobius"/>
    </source>
</evidence>
<dbReference type="Proteomes" id="UP001500131">
    <property type="component" value="Unassembled WGS sequence"/>
</dbReference>
<dbReference type="GO" id="GO:0016020">
    <property type="term" value="C:membrane"/>
    <property type="evidence" value="ECO:0007669"/>
    <property type="project" value="UniProtKB-SubCell"/>
</dbReference>
<organism evidence="8 9">
    <name type="scientific">Leishmania lindenbergi</name>
    <dbReference type="NCBI Taxonomy" id="651832"/>
    <lineage>
        <taxon>Eukaryota</taxon>
        <taxon>Discoba</taxon>
        <taxon>Euglenozoa</taxon>
        <taxon>Kinetoplastea</taxon>
        <taxon>Metakinetoplastina</taxon>
        <taxon>Trypanosomatida</taxon>
        <taxon>Trypanosomatidae</taxon>
        <taxon>Leishmaniinae</taxon>
        <taxon>Leishmania</taxon>
    </lineage>
</organism>
<evidence type="ECO:0000256" key="3">
    <source>
        <dbReference type="ARBA" id="ARBA00022989"/>
    </source>
</evidence>
<evidence type="ECO:0000259" key="7">
    <source>
        <dbReference type="Pfam" id="PF12698"/>
    </source>
</evidence>
<keyword evidence="2 6" id="KW-0812">Transmembrane</keyword>
<dbReference type="PANTHER" id="PTHR19229">
    <property type="entry name" value="ATP-BINDING CASSETTE TRANSPORTER SUBFAMILY A ABCA"/>
    <property type="match status" value="1"/>
</dbReference>
<accession>A0AAW3AU98</accession>
<evidence type="ECO:0000313" key="9">
    <source>
        <dbReference type="Proteomes" id="UP001500131"/>
    </source>
</evidence>
<protein>
    <submittedName>
        <fullName evidence="8">ABC-2 family transporter protein/ABC transporter</fullName>
    </submittedName>
</protein>
<name>A0AAW3AU98_9TRYP</name>
<comment type="subcellular location">
    <subcellularLocation>
        <location evidence="1">Membrane</location>
        <topology evidence="1">Multi-pass membrane protein</topology>
    </subcellularLocation>
</comment>
<feature type="region of interest" description="Disordered" evidence="5">
    <location>
        <begin position="54"/>
        <end position="78"/>
    </location>
</feature>
<dbReference type="InterPro" id="IPR013525">
    <property type="entry name" value="ABC2_TM"/>
</dbReference>
<dbReference type="GO" id="GO:0140359">
    <property type="term" value="F:ABC-type transporter activity"/>
    <property type="evidence" value="ECO:0007669"/>
    <property type="project" value="InterPro"/>
</dbReference>
<keyword evidence="3 6" id="KW-1133">Transmembrane helix</keyword>
<evidence type="ECO:0000256" key="2">
    <source>
        <dbReference type="ARBA" id="ARBA00022692"/>
    </source>
</evidence>
<evidence type="ECO:0000313" key="8">
    <source>
        <dbReference type="EMBL" id="KAL0510761.1"/>
    </source>
</evidence>
<dbReference type="GO" id="GO:0005319">
    <property type="term" value="F:lipid transporter activity"/>
    <property type="evidence" value="ECO:0007669"/>
    <property type="project" value="TreeGrafter"/>
</dbReference>
<keyword evidence="9" id="KW-1185">Reference proteome</keyword>
<sequence length="723" mass="79428">MERLPSAAAPPERSFSSVTGTSGSDVNECSRRNLGVATADVRRDERPCLVWAERSSNLSGSSPREGPPSREGGKNNPLQGVSAEYVSLCDSKLGLESSYYEYNYTGSCSSLLESGASLKPCSTVAYHRTSASVFRPLSDRTTSGVDQLLEMVARSATQLYRRPIGLVLEIVVPLLFIATTIALWGIWGDTPHPEASFVSPPKTTVGMLPAPETIGACWNEKAYADRIGSLPPCSTVSYPYTCDGDMTATPFPPESICRNDAVLFADMTLAYLTSLVGHLSRVPSLDTIITFQMLAQMQLKPLTELGAMAVSNLHPVMSFNAIIASGKVYIVGQLDFTRKLIEHMNAESSLFSFFNDGNVYASVDEVWSAVPAGSMVWAIVELRSSSVQGLDMVLHMNNSALPSLGTTDDLTYPGGVLNDTAEVYIASGFLTLQQTVTEFYLSYYGLYTTSQTQFLTSFPHPEYFRTPLLMRSRELLSFVFGVAFLYSVSQQVKRIVLEKELRIREAMLIMGLRQWAIYVSEFVVQLAIFVPTCVLCVVMLKLTYVTKSDPLILFLIFFLFALTTIPLRCLLQQVAPGVACDAGDLLYLGDPDVCHDQHVWLDRDVALAALADRVCCGAERLPAARVWERVRRSADDVESPQPDTGGCAWDAVGGLLHLLRADALPRRCCAEEMGHAKTPALLHYGPGAVVLQLQAPAPRGRRRRPRRGWRVRDVRLLEGLRVV</sequence>
<feature type="transmembrane region" description="Helical" evidence="6">
    <location>
        <begin position="517"/>
        <end position="540"/>
    </location>
</feature>
<dbReference type="EMBL" id="JBAMZK010000012">
    <property type="protein sequence ID" value="KAL0510761.1"/>
    <property type="molecule type" value="Genomic_DNA"/>
</dbReference>
<feature type="transmembrane region" description="Helical" evidence="6">
    <location>
        <begin position="164"/>
        <end position="187"/>
    </location>
</feature>
<dbReference type="Pfam" id="PF12698">
    <property type="entry name" value="ABC2_membrane_3"/>
    <property type="match status" value="1"/>
</dbReference>
<feature type="region of interest" description="Disordered" evidence="5">
    <location>
        <begin position="1"/>
        <end position="36"/>
    </location>
</feature>
<dbReference type="PANTHER" id="PTHR19229:SF262">
    <property type="entry name" value="TRANSPORTER, PUTATIVE-RELATED"/>
    <property type="match status" value="1"/>
</dbReference>
<evidence type="ECO:0000256" key="5">
    <source>
        <dbReference type="SAM" id="MobiDB-lite"/>
    </source>
</evidence>
<comment type="caution">
    <text evidence="8">The sequence shown here is derived from an EMBL/GenBank/DDBJ whole genome shotgun (WGS) entry which is preliminary data.</text>
</comment>
<dbReference type="AlphaFoldDB" id="A0AAW3AU98"/>
<reference evidence="8 9" key="1">
    <citation type="submission" date="2024-02" db="EMBL/GenBank/DDBJ databases">
        <title>FIRST GENOME SEQUENCES OF Leishmania (Viannia) shawi, Leishmania (Viannia) lindenbergi AND Leishmania (Viannia) utingensis.</title>
        <authorList>
            <person name="Resadore F."/>
            <person name="Custodio M.G.F."/>
            <person name="Boite M.C."/>
            <person name="Cupolillo E."/>
            <person name="Ferreira G.E.M."/>
        </authorList>
    </citation>
    <scope>NUCLEOTIDE SEQUENCE [LARGE SCALE GENOMIC DNA]</scope>
    <source>
        <strain evidence="8 9">MHOM/BR/1966/M15733</strain>
    </source>
</reference>
<feature type="domain" description="ABC-2 type transporter transmembrane" evidence="7">
    <location>
        <begin position="431"/>
        <end position="571"/>
    </location>
</feature>
<keyword evidence="4 6" id="KW-0472">Membrane</keyword>
<gene>
    <name evidence="8" type="ORF">Q4I31_001813</name>
</gene>
<dbReference type="InterPro" id="IPR026082">
    <property type="entry name" value="ABCA"/>
</dbReference>